<dbReference type="PANTHER" id="PTHR14269">
    <property type="entry name" value="CDP-DIACYLGLYCEROL--GLYCEROL-3-PHOSPHATE 3-PHOSPHATIDYLTRANSFERASE-RELATED"/>
    <property type="match status" value="1"/>
</dbReference>
<evidence type="ECO:0000256" key="6">
    <source>
        <dbReference type="ARBA" id="ARBA00014944"/>
    </source>
</evidence>
<sequence length="206" mass="22613">MPFVLGFAYLANSLGMKEQRIGAVLSMVIALLLFALASFSDFLDGHIARKYNIVSNFGKFIDPIADKLLILATMILFVELGYISAWVPIITLFRDLIVTGMRLIAVESSGKVIAANFWGKIKTVSQIAALLVCFAYGIYSFAVGSVGDMITIQHGFQLADVELSSAYAALHNFYFMMNSLAWVTVAIALFSGLTYWLSNRKLLTVA</sequence>
<evidence type="ECO:0000256" key="17">
    <source>
        <dbReference type="RuleBase" id="RU003750"/>
    </source>
</evidence>
<gene>
    <name evidence="19" type="ORF">HMPREF1872_00749</name>
</gene>
<organism evidence="19 20">
    <name type="scientific">Amygdalobacter nucleatus</name>
    <dbReference type="NCBI Taxonomy" id="3029274"/>
    <lineage>
        <taxon>Bacteria</taxon>
        <taxon>Bacillati</taxon>
        <taxon>Bacillota</taxon>
        <taxon>Clostridia</taxon>
        <taxon>Eubacteriales</taxon>
        <taxon>Oscillospiraceae</taxon>
        <taxon>Amygdalobacter</taxon>
    </lineage>
</organism>
<evidence type="ECO:0000256" key="1">
    <source>
        <dbReference type="ARBA" id="ARBA00003973"/>
    </source>
</evidence>
<name>A0A133YCR8_9FIRM</name>
<keyword evidence="11" id="KW-0443">Lipid metabolism</keyword>
<dbReference type="NCBIfam" id="TIGR00560">
    <property type="entry name" value="pgsA"/>
    <property type="match status" value="1"/>
</dbReference>
<dbReference type="GO" id="GO:0006655">
    <property type="term" value="P:phosphatidylglycerol biosynthetic process"/>
    <property type="evidence" value="ECO:0007669"/>
    <property type="project" value="UniProtKB-UniPathway"/>
</dbReference>
<feature type="transmembrane region" description="Helical" evidence="18">
    <location>
        <begin position="21"/>
        <end position="39"/>
    </location>
</feature>
<dbReference type="InterPro" id="IPR048254">
    <property type="entry name" value="CDP_ALCOHOL_P_TRANSF_CS"/>
</dbReference>
<keyword evidence="10 18" id="KW-1133">Transmembrane helix</keyword>
<keyword evidence="9 18" id="KW-0812">Transmembrane</keyword>
<dbReference type="InterPro" id="IPR050324">
    <property type="entry name" value="CDP-alcohol_PTase-I"/>
</dbReference>
<keyword evidence="14" id="KW-1208">Phospholipid metabolism</keyword>
<comment type="catalytic activity">
    <reaction evidence="15">
        <text>a CDP-1,2-diacyl-sn-glycerol + sn-glycerol 3-phosphate = a 1,2-diacyl-sn-glycero-3-phospho-(1'-sn-glycero-3'-phosphate) + CMP + H(+)</text>
        <dbReference type="Rhea" id="RHEA:12593"/>
        <dbReference type="ChEBI" id="CHEBI:15378"/>
        <dbReference type="ChEBI" id="CHEBI:57597"/>
        <dbReference type="ChEBI" id="CHEBI:58332"/>
        <dbReference type="ChEBI" id="CHEBI:60110"/>
        <dbReference type="ChEBI" id="CHEBI:60377"/>
        <dbReference type="EC" id="2.7.8.5"/>
    </reaction>
</comment>
<evidence type="ECO:0000313" key="20">
    <source>
        <dbReference type="Proteomes" id="UP000070080"/>
    </source>
</evidence>
<dbReference type="Proteomes" id="UP000070080">
    <property type="component" value="Unassembled WGS sequence"/>
</dbReference>
<dbReference type="PROSITE" id="PS00379">
    <property type="entry name" value="CDP_ALCOHOL_P_TRANSF"/>
    <property type="match status" value="1"/>
</dbReference>
<comment type="similarity">
    <text evidence="4 17">Belongs to the CDP-alcohol phosphatidyltransferase class-I family.</text>
</comment>
<evidence type="ECO:0000256" key="5">
    <source>
        <dbReference type="ARBA" id="ARBA00013170"/>
    </source>
</evidence>
<dbReference type="InterPro" id="IPR004570">
    <property type="entry name" value="Phosphatidylglycerol_P_synth"/>
</dbReference>
<keyword evidence="7" id="KW-0444">Lipid biosynthesis</keyword>
<evidence type="ECO:0000256" key="18">
    <source>
        <dbReference type="SAM" id="Phobius"/>
    </source>
</evidence>
<dbReference type="GO" id="GO:0016020">
    <property type="term" value="C:membrane"/>
    <property type="evidence" value="ECO:0007669"/>
    <property type="project" value="UniProtKB-SubCell"/>
</dbReference>
<evidence type="ECO:0000256" key="3">
    <source>
        <dbReference type="ARBA" id="ARBA00005042"/>
    </source>
</evidence>
<evidence type="ECO:0000256" key="7">
    <source>
        <dbReference type="ARBA" id="ARBA00022516"/>
    </source>
</evidence>
<feature type="transmembrane region" description="Helical" evidence="18">
    <location>
        <begin position="68"/>
        <end position="93"/>
    </location>
</feature>
<evidence type="ECO:0000256" key="2">
    <source>
        <dbReference type="ARBA" id="ARBA00004141"/>
    </source>
</evidence>
<keyword evidence="8 17" id="KW-0808">Transferase</keyword>
<dbReference type="GO" id="GO:0008444">
    <property type="term" value="F:CDP-diacylglycerol-glycerol-3-phosphate 3-phosphatidyltransferase activity"/>
    <property type="evidence" value="ECO:0007669"/>
    <property type="project" value="UniProtKB-UniRule"/>
</dbReference>
<dbReference type="PANTHER" id="PTHR14269:SF62">
    <property type="entry name" value="CDP-DIACYLGLYCEROL--GLYCEROL-3-PHOSPHATE 3-PHOSPHATIDYLTRANSFERASE 1, CHLOROPLASTIC"/>
    <property type="match status" value="1"/>
</dbReference>
<evidence type="ECO:0000256" key="10">
    <source>
        <dbReference type="ARBA" id="ARBA00022989"/>
    </source>
</evidence>
<dbReference type="EC" id="2.7.8.5" evidence="5 16"/>
<evidence type="ECO:0000256" key="14">
    <source>
        <dbReference type="ARBA" id="ARBA00023264"/>
    </source>
</evidence>
<keyword evidence="20" id="KW-1185">Reference proteome</keyword>
<feature type="transmembrane region" description="Helical" evidence="18">
    <location>
        <begin position="173"/>
        <end position="197"/>
    </location>
</feature>
<evidence type="ECO:0000256" key="9">
    <source>
        <dbReference type="ARBA" id="ARBA00022692"/>
    </source>
</evidence>
<evidence type="ECO:0000256" key="8">
    <source>
        <dbReference type="ARBA" id="ARBA00022679"/>
    </source>
</evidence>
<evidence type="ECO:0000256" key="4">
    <source>
        <dbReference type="ARBA" id="ARBA00010441"/>
    </source>
</evidence>
<dbReference type="InterPro" id="IPR000462">
    <property type="entry name" value="CDP-OH_P_trans"/>
</dbReference>
<proteinExistence type="inferred from homology"/>
<evidence type="ECO:0000313" key="19">
    <source>
        <dbReference type="EMBL" id="KXB40971.1"/>
    </source>
</evidence>
<dbReference type="Pfam" id="PF01066">
    <property type="entry name" value="CDP-OH_P_transf"/>
    <property type="match status" value="1"/>
</dbReference>
<evidence type="ECO:0000256" key="13">
    <source>
        <dbReference type="ARBA" id="ARBA00023209"/>
    </source>
</evidence>
<keyword evidence="12 18" id="KW-0472">Membrane</keyword>
<comment type="pathway">
    <text evidence="3">Phospholipid metabolism; phosphatidylglycerol biosynthesis; phosphatidylglycerol from CDP-diacylglycerol: step 1/2.</text>
</comment>
<comment type="function">
    <text evidence="1">This protein catalyzes the committed step to the synthesis of the acidic phospholipids.</text>
</comment>
<evidence type="ECO:0000256" key="11">
    <source>
        <dbReference type="ARBA" id="ARBA00023098"/>
    </source>
</evidence>
<evidence type="ECO:0000256" key="16">
    <source>
        <dbReference type="NCBIfam" id="TIGR00560"/>
    </source>
</evidence>
<reference evidence="20" key="1">
    <citation type="submission" date="2016-01" db="EMBL/GenBank/DDBJ databases">
        <authorList>
            <person name="Mitreva M."/>
            <person name="Pepin K.H."/>
            <person name="Mihindukulasuriya K.A."/>
            <person name="Fulton R."/>
            <person name="Fronick C."/>
            <person name="O'Laughlin M."/>
            <person name="Miner T."/>
            <person name="Herter B."/>
            <person name="Rosa B.A."/>
            <person name="Cordes M."/>
            <person name="Tomlinson C."/>
            <person name="Wollam A."/>
            <person name="Palsikar V.B."/>
            <person name="Mardis E.R."/>
            <person name="Wilson R.K."/>
        </authorList>
    </citation>
    <scope>NUCLEOTIDE SEQUENCE [LARGE SCALE GENOMIC DNA]</scope>
    <source>
        <strain evidence="20">KA00274</strain>
    </source>
</reference>
<keyword evidence="13" id="KW-0594">Phospholipid biosynthesis</keyword>
<dbReference type="AlphaFoldDB" id="A0A133YCR8"/>
<dbReference type="STRING" id="1497955.HMPREF1872_00749"/>
<dbReference type="PIRSF" id="PIRSF000847">
    <property type="entry name" value="Phos_ph_gly_syn"/>
    <property type="match status" value="1"/>
</dbReference>
<dbReference type="PATRIC" id="fig|1497955.3.peg.724"/>
<feature type="transmembrane region" description="Helical" evidence="18">
    <location>
        <begin position="127"/>
        <end position="153"/>
    </location>
</feature>
<accession>A0A133YCR8</accession>
<dbReference type="EMBL" id="LSCV01000021">
    <property type="protein sequence ID" value="KXB40971.1"/>
    <property type="molecule type" value="Genomic_DNA"/>
</dbReference>
<dbReference type="Gene3D" id="1.20.120.1760">
    <property type="match status" value="1"/>
</dbReference>
<evidence type="ECO:0000256" key="15">
    <source>
        <dbReference type="ARBA" id="ARBA00048586"/>
    </source>
</evidence>
<evidence type="ECO:0000256" key="12">
    <source>
        <dbReference type="ARBA" id="ARBA00023136"/>
    </source>
</evidence>
<protein>
    <recommendedName>
        <fullName evidence="6 16">CDP-diacylglycerol--glycerol-3-phosphate 3-phosphatidyltransferase</fullName>
        <ecNumber evidence="5 16">2.7.8.5</ecNumber>
    </recommendedName>
</protein>
<dbReference type="InterPro" id="IPR043130">
    <property type="entry name" value="CDP-OH_PTrfase_TM_dom"/>
</dbReference>
<comment type="subcellular location">
    <subcellularLocation>
        <location evidence="2">Membrane</location>
        <topology evidence="2">Multi-pass membrane protein</topology>
    </subcellularLocation>
</comment>
<comment type="caution">
    <text evidence="19">The sequence shown here is derived from an EMBL/GenBank/DDBJ whole genome shotgun (WGS) entry which is preliminary data.</text>
</comment>
<dbReference type="UniPathway" id="UPA00084">
    <property type="reaction ID" value="UER00503"/>
</dbReference>